<comment type="caution">
    <text evidence="1">The sequence shown here is derived from an EMBL/GenBank/DDBJ whole genome shotgun (WGS) entry which is preliminary data.</text>
</comment>
<dbReference type="InterPro" id="IPR009964">
    <property type="entry name" value="DUF1491"/>
</dbReference>
<reference evidence="1 2" key="1">
    <citation type="submission" date="2018-05" db="EMBL/GenBank/DDBJ databases">
        <title>Acuticoccus sediminis sp. nov., isolated from deep-sea sediment of Indian Ocean.</title>
        <authorList>
            <person name="Liu X."/>
            <person name="Lai Q."/>
            <person name="Du Y."/>
            <person name="Sun F."/>
            <person name="Zhang X."/>
            <person name="Wang S."/>
            <person name="Shao Z."/>
        </authorList>
    </citation>
    <scope>NUCLEOTIDE SEQUENCE [LARGE SCALE GENOMIC DNA]</scope>
    <source>
        <strain evidence="1 2">PTG4-2</strain>
    </source>
</reference>
<dbReference type="Pfam" id="PF07372">
    <property type="entry name" value="DUF1491"/>
    <property type="match status" value="1"/>
</dbReference>
<dbReference type="Gene3D" id="3.40.1530.20">
    <property type="entry name" value="Protein of unknown function (DUF1491)"/>
    <property type="match status" value="1"/>
</dbReference>
<protein>
    <submittedName>
        <fullName evidence="1">DUF1491 domain-containing protein</fullName>
    </submittedName>
</protein>
<keyword evidence="2" id="KW-1185">Reference proteome</keyword>
<dbReference type="OrthoDB" id="9809136at2"/>
<evidence type="ECO:0000313" key="1">
    <source>
        <dbReference type="EMBL" id="RAH99039.1"/>
    </source>
</evidence>
<evidence type="ECO:0000313" key="2">
    <source>
        <dbReference type="Proteomes" id="UP000249590"/>
    </source>
</evidence>
<dbReference type="AlphaFoldDB" id="A0A8B2NPK5"/>
<name>A0A8B2NPK5_9HYPH</name>
<accession>A0A8B2NPK5</accession>
<sequence length="108" mass="12364">MPRLRAQVWVDAYIRRCRAAGAYVSISRRGDESAGAVFIECLHADGVDLYGPRMREDGARAFERILERVPGFEVAERIEREAKFDSDLWLVTVEDREGRVFLMDDEVG</sequence>
<dbReference type="EMBL" id="QHHQ01000006">
    <property type="protein sequence ID" value="RAH99039.1"/>
    <property type="molecule type" value="Genomic_DNA"/>
</dbReference>
<organism evidence="1 2">
    <name type="scientific">Acuticoccus sediminis</name>
    <dbReference type="NCBI Taxonomy" id="2184697"/>
    <lineage>
        <taxon>Bacteria</taxon>
        <taxon>Pseudomonadati</taxon>
        <taxon>Pseudomonadota</taxon>
        <taxon>Alphaproteobacteria</taxon>
        <taxon>Hyphomicrobiales</taxon>
        <taxon>Amorphaceae</taxon>
        <taxon>Acuticoccus</taxon>
    </lineage>
</organism>
<dbReference type="Proteomes" id="UP000249590">
    <property type="component" value="Unassembled WGS sequence"/>
</dbReference>
<proteinExistence type="predicted"/>
<gene>
    <name evidence="1" type="ORF">DLJ53_24320</name>
</gene>